<evidence type="ECO:0000313" key="1">
    <source>
        <dbReference type="EMBL" id="RNA02970.1"/>
    </source>
</evidence>
<organism evidence="1 2">
    <name type="scientific">Brachionus plicatilis</name>
    <name type="common">Marine rotifer</name>
    <name type="synonym">Brachionus muelleri</name>
    <dbReference type="NCBI Taxonomy" id="10195"/>
    <lineage>
        <taxon>Eukaryota</taxon>
        <taxon>Metazoa</taxon>
        <taxon>Spiralia</taxon>
        <taxon>Gnathifera</taxon>
        <taxon>Rotifera</taxon>
        <taxon>Eurotatoria</taxon>
        <taxon>Monogononta</taxon>
        <taxon>Pseudotrocha</taxon>
        <taxon>Ploima</taxon>
        <taxon>Brachionidae</taxon>
        <taxon>Brachionus</taxon>
    </lineage>
</organism>
<dbReference type="AlphaFoldDB" id="A0A3M7PV68"/>
<proteinExistence type="predicted"/>
<name>A0A3M7PV68_BRAPC</name>
<comment type="caution">
    <text evidence="1">The sequence shown here is derived from an EMBL/GenBank/DDBJ whole genome shotgun (WGS) entry which is preliminary data.</text>
</comment>
<sequence length="99" mass="11569">SKELKKTLLRENQQIEKTAFPSLLFKNCVCKILGVFFFLFEHQKASVSNFILEFFFQYLPNYSCVYVIEGNNSKLCKSKLCNPKLCNLLHMFTTSRKVS</sequence>
<dbReference type="Proteomes" id="UP000276133">
    <property type="component" value="Unassembled WGS sequence"/>
</dbReference>
<accession>A0A3M7PV68</accession>
<dbReference type="EMBL" id="REGN01008694">
    <property type="protein sequence ID" value="RNA02970.1"/>
    <property type="molecule type" value="Genomic_DNA"/>
</dbReference>
<reference evidence="1 2" key="1">
    <citation type="journal article" date="2018" name="Sci. Rep.">
        <title>Genomic signatures of local adaptation to the degree of environmental predictability in rotifers.</title>
        <authorList>
            <person name="Franch-Gras L."/>
            <person name="Hahn C."/>
            <person name="Garcia-Roger E.M."/>
            <person name="Carmona M.J."/>
            <person name="Serra M."/>
            <person name="Gomez A."/>
        </authorList>
    </citation>
    <scope>NUCLEOTIDE SEQUENCE [LARGE SCALE GENOMIC DNA]</scope>
    <source>
        <strain evidence="1">HYR1</strain>
    </source>
</reference>
<keyword evidence="2" id="KW-1185">Reference proteome</keyword>
<gene>
    <name evidence="1" type="ORF">BpHYR1_032225</name>
</gene>
<evidence type="ECO:0000313" key="2">
    <source>
        <dbReference type="Proteomes" id="UP000276133"/>
    </source>
</evidence>
<feature type="non-terminal residue" evidence="1">
    <location>
        <position position="1"/>
    </location>
</feature>
<protein>
    <submittedName>
        <fullName evidence="1">Uncharacterized protein</fullName>
    </submittedName>
</protein>